<evidence type="ECO:0000256" key="1">
    <source>
        <dbReference type="PROSITE-ProRule" id="PRU00409"/>
    </source>
</evidence>
<dbReference type="PROSITE" id="PS50975">
    <property type="entry name" value="ATP_GRASP"/>
    <property type="match status" value="1"/>
</dbReference>
<keyword evidence="1" id="KW-0547">Nucleotide-binding</keyword>
<dbReference type="Pfam" id="PF18105">
    <property type="entry name" value="PGM1_C"/>
    <property type="match status" value="1"/>
</dbReference>
<dbReference type="InterPro" id="IPR011761">
    <property type="entry name" value="ATP-grasp"/>
</dbReference>
<dbReference type="SUPFAM" id="SSF56059">
    <property type="entry name" value="Glutathione synthetase ATP-binding domain-like"/>
    <property type="match status" value="1"/>
</dbReference>
<comment type="caution">
    <text evidence="3">The sequence shown here is derived from an EMBL/GenBank/DDBJ whole genome shotgun (WGS) entry which is preliminary data.</text>
</comment>
<dbReference type="InterPro" id="IPR040754">
    <property type="entry name" value="PreAtp-grasp"/>
</dbReference>
<dbReference type="Pfam" id="PF18604">
    <property type="entry name" value="PreAtp-grasp"/>
    <property type="match status" value="1"/>
</dbReference>
<keyword evidence="1" id="KW-0067">ATP-binding</keyword>
<dbReference type="GO" id="GO:0005524">
    <property type="term" value="F:ATP binding"/>
    <property type="evidence" value="ECO:0007669"/>
    <property type="project" value="UniProtKB-UniRule"/>
</dbReference>
<evidence type="ECO:0000313" key="4">
    <source>
        <dbReference type="Proteomes" id="UP000634476"/>
    </source>
</evidence>
<reference evidence="3" key="1">
    <citation type="submission" date="2021-01" db="EMBL/GenBank/DDBJ databases">
        <title>Whole genome shotgun sequence of Planobispora takensis NBRC 109077.</title>
        <authorList>
            <person name="Komaki H."/>
            <person name="Tamura T."/>
        </authorList>
    </citation>
    <scope>NUCLEOTIDE SEQUENCE</scope>
    <source>
        <strain evidence="3">NBRC 109077</strain>
    </source>
</reference>
<dbReference type="EMBL" id="BOOK01000001">
    <property type="protein sequence ID" value="GIH98200.1"/>
    <property type="molecule type" value="Genomic_DNA"/>
</dbReference>
<dbReference type="InterPro" id="IPR041356">
    <property type="entry name" value="PGM1_C"/>
</dbReference>
<protein>
    <recommendedName>
        <fullName evidence="2">ATP-grasp domain-containing protein</fullName>
    </recommendedName>
</protein>
<dbReference type="GO" id="GO:0046872">
    <property type="term" value="F:metal ion binding"/>
    <property type="evidence" value="ECO:0007669"/>
    <property type="project" value="InterPro"/>
</dbReference>
<dbReference type="Proteomes" id="UP000634476">
    <property type="component" value="Unassembled WGS sequence"/>
</dbReference>
<dbReference type="AlphaFoldDB" id="A0A8J3ST20"/>
<keyword evidence="4" id="KW-1185">Reference proteome</keyword>
<evidence type="ECO:0000313" key="3">
    <source>
        <dbReference type="EMBL" id="GIH98200.1"/>
    </source>
</evidence>
<feature type="domain" description="ATP-grasp" evidence="2">
    <location>
        <begin position="154"/>
        <end position="372"/>
    </location>
</feature>
<accession>A0A8J3ST20</accession>
<sequence>MATLIISNCTEEIVGDLAELSDEMKKAFGWGAQRLLWYAQEGDVVILPAEPDPAFLGYVVATTGVPASSLSILVPPPGVLGGDLLSPDRLADEGFREELRKVAAERTIDGVIACYADISIPELVTSVGIDGALPGCAFIAEGGNVLVNSKAVFRAVAAGAGIPIAPGVVTGNRHHAERTINGLLGDGYDVMVKREFGGGGFGNEILSPAPGVQAAGAPNVVVLPDEAAVAGYLEERWEWLTGGKGDRLVIERFFPGSVTVYAEFDATGDGCELRGSGEIMMDPIAVGEIVPPVSVSPQALATLVEEGRRLCDLFRLMGYRGNICADAILTRDGQIVFTETNGRLTASTHLHVNVARRIVGEEHRDERVLLERGRVLKGTSFPEALERLYASGLAYDPDTRLGVLFTGDYVPINGNITYTIVARGVESARDIERRLRLLSADAAA</sequence>
<dbReference type="RefSeq" id="WP_203872693.1">
    <property type="nucleotide sequence ID" value="NZ_BOOK01000001.1"/>
</dbReference>
<proteinExistence type="predicted"/>
<dbReference type="Gene3D" id="3.30.470.20">
    <property type="entry name" value="ATP-grasp fold, B domain"/>
    <property type="match status" value="1"/>
</dbReference>
<name>A0A8J3ST20_9ACTN</name>
<gene>
    <name evidence="3" type="ORF">Pta02_02090</name>
</gene>
<evidence type="ECO:0000259" key="2">
    <source>
        <dbReference type="PROSITE" id="PS50975"/>
    </source>
</evidence>
<organism evidence="3 4">
    <name type="scientific">Planobispora takensis</name>
    <dbReference type="NCBI Taxonomy" id="1367882"/>
    <lineage>
        <taxon>Bacteria</taxon>
        <taxon>Bacillati</taxon>
        <taxon>Actinomycetota</taxon>
        <taxon>Actinomycetes</taxon>
        <taxon>Streptosporangiales</taxon>
        <taxon>Streptosporangiaceae</taxon>
        <taxon>Planobispora</taxon>
    </lineage>
</organism>